<evidence type="ECO:0000256" key="1">
    <source>
        <dbReference type="SAM" id="MobiDB-lite"/>
    </source>
</evidence>
<evidence type="ECO:0000313" key="3">
    <source>
        <dbReference type="EMBL" id="SOQ35792.1"/>
    </source>
</evidence>
<feature type="domain" description="PiggyBac transposable element-derived protein" evidence="2">
    <location>
        <begin position="79"/>
        <end position="312"/>
    </location>
</feature>
<dbReference type="AlphaFoldDB" id="A0A2H1V5W0"/>
<proteinExistence type="predicted"/>
<feature type="region of interest" description="Disordered" evidence="1">
    <location>
        <begin position="1"/>
        <end position="55"/>
    </location>
</feature>
<organism evidence="3">
    <name type="scientific">Spodoptera frugiperda</name>
    <name type="common">Fall armyworm</name>
    <dbReference type="NCBI Taxonomy" id="7108"/>
    <lineage>
        <taxon>Eukaryota</taxon>
        <taxon>Metazoa</taxon>
        <taxon>Ecdysozoa</taxon>
        <taxon>Arthropoda</taxon>
        <taxon>Hexapoda</taxon>
        <taxon>Insecta</taxon>
        <taxon>Pterygota</taxon>
        <taxon>Neoptera</taxon>
        <taxon>Endopterygota</taxon>
        <taxon>Lepidoptera</taxon>
        <taxon>Glossata</taxon>
        <taxon>Ditrysia</taxon>
        <taxon>Noctuoidea</taxon>
        <taxon>Noctuidae</taxon>
        <taxon>Amphipyrinae</taxon>
        <taxon>Spodoptera</taxon>
    </lineage>
</organism>
<name>A0A2H1V5W0_SPOFR</name>
<sequence>MSSSSDSDYQPPSIYDRSGAESTSSESCLSSDDGIPMNEPREAAQPQTDWHLPNGSRQKQFTLDIQPGIHVPDNCDKELDIFRLFLNQDIMTLMVQMTNSYANKVKILKVVTRHMRLAKWVDCNDEEMLKFLGLLIYMGLKKLPKMSDYWSNNILYKNKVASQAMSRNRFELLLRCWHFEDSIHLASHTDRLLKIRRFVQLLAGTFRNSKTPGEYITVDETMVAFRGRIKFMQYIPGKRHKYGIKLFKVCDDDSYTHDFIVYEGKNSREQTESPANIVMKLCHPYLGVGRSVVTDNYYTSVDLAQQLLKKKHSPDWNITHKNCPKNNDGILVLKWKDKRDVFALSTKHYIGFVTVQSRRNPNKKAMKPTLIAEYNKHKCSIDLSDQMASYANPARRNIRWFQKLALSQMHIHIIYKTHKQLSSKKYNITNFRENLCLQMLGITSNSNSAAREQSQRDHKFSKSLMADHRGRLIRRRCIHCYERNRAAGLSAKAARDRAKKVNTVCLKCPTQPSVCGQCYGEIHIFELHKTTESCVVRER</sequence>
<dbReference type="PANTHER" id="PTHR46599:SF3">
    <property type="entry name" value="PIGGYBAC TRANSPOSABLE ELEMENT-DERIVED PROTEIN 4"/>
    <property type="match status" value="1"/>
</dbReference>
<gene>
    <name evidence="3" type="ORF">SFRICE_019698</name>
</gene>
<dbReference type="PANTHER" id="PTHR46599">
    <property type="entry name" value="PIGGYBAC TRANSPOSABLE ELEMENT-DERIVED PROTEIN 4"/>
    <property type="match status" value="1"/>
</dbReference>
<feature type="compositionally biased region" description="Low complexity" evidence="1">
    <location>
        <begin position="20"/>
        <end position="31"/>
    </location>
</feature>
<dbReference type="InterPro" id="IPR029526">
    <property type="entry name" value="PGBD"/>
</dbReference>
<dbReference type="EMBL" id="ODYU01000651">
    <property type="protein sequence ID" value="SOQ35792.1"/>
    <property type="molecule type" value="Genomic_DNA"/>
</dbReference>
<dbReference type="Pfam" id="PF13843">
    <property type="entry name" value="DDE_Tnp_1_7"/>
    <property type="match status" value="1"/>
</dbReference>
<accession>A0A2H1V5W0</accession>
<evidence type="ECO:0000259" key="2">
    <source>
        <dbReference type="Pfam" id="PF13843"/>
    </source>
</evidence>
<protein>
    <submittedName>
        <fullName evidence="3">SFRICE_019698</fullName>
    </submittedName>
</protein>
<reference evidence="3" key="1">
    <citation type="submission" date="2016-07" db="EMBL/GenBank/DDBJ databases">
        <authorList>
            <person name="Bretaudeau A."/>
        </authorList>
    </citation>
    <scope>NUCLEOTIDE SEQUENCE</scope>
    <source>
        <strain evidence="3">Rice</strain>
        <tissue evidence="3">Whole body</tissue>
    </source>
</reference>